<comment type="caution">
    <text evidence="9">The sequence shown here is derived from an EMBL/GenBank/DDBJ whole genome shotgun (WGS) entry which is preliminary data.</text>
</comment>
<dbReference type="InterPro" id="IPR044742">
    <property type="entry name" value="DEAD/DEAH_RhlB"/>
</dbReference>
<evidence type="ECO:0000259" key="7">
    <source>
        <dbReference type="PROSITE" id="PS51192"/>
    </source>
</evidence>
<evidence type="ECO:0000256" key="5">
    <source>
        <dbReference type="ARBA" id="ARBA00038437"/>
    </source>
</evidence>
<reference evidence="9 10" key="1">
    <citation type="journal article" date="2016" name="Nat. Commun.">
        <title>Thousands of microbial genomes shed light on interconnected biogeochemical processes in an aquifer system.</title>
        <authorList>
            <person name="Anantharaman K."/>
            <person name="Brown C.T."/>
            <person name="Hug L.A."/>
            <person name="Sharon I."/>
            <person name="Castelle C.J."/>
            <person name="Probst A.J."/>
            <person name="Thomas B.C."/>
            <person name="Singh A."/>
            <person name="Wilkins M.J."/>
            <person name="Karaoz U."/>
            <person name="Brodie E.L."/>
            <person name="Williams K.H."/>
            <person name="Hubbard S.S."/>
            <person name="Banfield J.F."/>
        </authorList>
    </citation>
    <scope>NUCLEOTIDE SEQUENCE [LARGE SCALE GENOMIC DNA]</scope>
</reference>
<evidence type="ECO:0000313" key="9">
    <source>
        <dbReference type="EMBL" id="OGK37441.1"/>
    </source>
</evidence>
<accession>A0A1F7I230</accession>
<keyword evidence="4" id="KW-0067">ATP-binding</keyword>
<dbReference type="SMART" id="SM00490">
    <property type="entry name" value="HELICc"/>
    <property type="match status" value="1"/>
</dbReference>
<evidence type="ECO:0008006" key="11">
    <source>
        <dbReference type="Google" id="ProtNLM"/>
    </source>
</evidence>
<evidence type="ECO:0000256" key="3">
    <source>
        <dbReference type="ARBA" id="ARBA00022806"/>
    </source>
</evidence>
<dbReference type="InterPro" id="IPR014001">
    <property type="entry name" value="Helicase_ATP-bd"/>
</dbReference>
<dbReference type="Pfam" id="PF00270">
    <property type="entry name" value="DEAD"/>
    <property type="match status" value="1"/>
</dbReference>
<dbReference type="CDD" id="cd18787">
    <property type="entry name" value="SF2_C_DEAD"/>
    <property type="match status" value="1"/>
</dbReference>
<dbReference type="GO" id="GO:0003724">
    <property type="term" value="F:RNA helicase activity"/>
    <property type="evidence" value="ECO:0007669"/>
    <property type="project" value="TreeGrafter"/>
</dbReference>
<evidence type="ECO:0000256" key="1">
    <source>
        <dbReference type="ARBA" id="ARBA00022741"/>
    </source>
</evidence>
<comment type="similarity">
    <text evidence="5">Belongs to the DEAD box helicase family.</text>
</comment>
<dbReference type="GO" id="GO:0003676">
    <property type="term" value="F:nucleic acid binding"/>
    <property type="evidence" value="ECO:0007669"/>
    <property type="project" value="InterPro"/>
</dbReference>
<protein>
    <recommendedName>
        <fullName evidence="11">RNA helicase</fullName>
    </recommendedName>
</protein>
<feature type="domain" description="Helicase ATP-binding" evidence="7">
    <location>
        <begin position="96"/>
        <end position="265"/>
    </location>
</feature>
<feature type="compositionally biased region" description="Low complexity" evidence="6">
    <location>
        <begin position="10"/>
        <end position="30"/>
    </location>
</feature>
<dbReference type="SMART" id="SM00487">
    <property type="entry name" value="DEXDc"/>
    <property type="match status" value="1"/>
</dbReference>
<dbReference type="GO" id="GO:0005524">
    <property type="term" value="F:ATP binding"/>
    <property type="evidence" value="ECO:0007669"/>
    <property type="project" value="UniProtKB-KW"/>
</dbReference>
<dbReference type="PROSITE" id="PS51192">
    <property type="entry name" value="HELICASE_ATP_BIND_1"/>
    <property type="match status" value="1"/>
</dbReference>
<dbReference type="CDD" id="cd00268">
    <property type="entry name" value="DEADc"/>
    <property type="match status" value="1"/>
</dbReference>
<evidence type="ECO:0000313" key="10">
    <source>
        <dbReference type="Proteomes" id="UP000176803"/>
    </source>
</evidence>
<dbReference type="InterPro" id="IPR027417">
    <property type="entry name" value="P-loop_NTPase"/>
</dbReference>
<dbReference type="GO" id="GO:0005829">
    <property type="term" value="C:cytosol"/>
    <property type="evidence" value="ECO:0007669"/>
    <property type="project" value="TreeGrafter"/>
</dbReference>
<gene>
    <name evidence="9" type="ORF">A3F03_00980</name>
</gene>
<sequence>MFINRRPFHSSRFTNNRRSNSGTRRYSGNNRYGGRGRGVASVPIHSFIQKASIQAPKNTVQLPTVRIESLTIDKRLKINILSREYKILMPIQEKVIPAILEGKDVIGIANTGTGKTAAFLIPIIEKVIKNPSYRALIITPTRELALQIQEELRSFIKGIRLYSTFCIGQSSMHNQIYELRRNPHVVIGTPGRLKDLIERKVLNLGQFNMIVLDEVDRMLDMGFSRDVKHIISFLPIKRQSLFFSATVSAEINRIITTFVTNPITISVKTQETVSHIKQDVIRINGGKTKIEVLDELLRKEEYRKVLVFGRTKFGVERLGRDLYQKGFKVTSIHGNKSQIKRQQAIRMFKEDVVRVLVATDVAARGLDIDNITHVINYDIPATYEDYIHRIGRTGRAYKLGTALTFV</sequence>
<evidence type="ECO:0000256" key="6">
    <source>
        <dbReference type="SAM" id="MobiDB-lite"/>
    </source>
</evidence>
<keyword evidence="1" id="KW-0547">Nucleotide-binding</keyword>
<dbReference type="PROSITE" id="PS51194">
    <property type="entry name" value="HELICASE_CTER"/>
    <property type="match status" value="1"/>
</dbReference>
<dbReference type="SUPFAM" id="SSF52540">
    <property type="entry name" value="P-loop containing nucleoside triphosphate hydrolases"/>
    <property type="match status" value="1"/>
</dbReference>
<organism evidence="9 10">
    <name type="scientific">Candidatus Roizmanbacteria bacterium RIFCSPHIGHO2_12_FULL_41_11</name>
    <dbReference type="NCBI Taxonomy" id="1802052"/>
    <lineage>
        <taxon>Bacteria</taxon>
        <taxon>Candidatus Roizmaniibacteriota</taxon>
    </lineage>
</organism>
<evidence type="ECO:0000256" key="2">
    <source>
        <dbReference type="ARBA" id="ARBA00022801"/>
    </source>
</evidence>
<dbReference type="GO" id="GO:0016787">
    <property type="term" value="F:hydrolase activity"/>
    <property type="evidence" value="ECO:0007669"/>
    <property type="project" value="UniProtKB-KW"/>
</dbReference>
<keyword evidence="3" id="KW-0347">Helicase</keyword>
<dbReference type="PANTHER" id="PTHR47959:SF13">
    <property type="entry name" value="ATP-DEPENDENT RNA HELICASE RHLE"/>
    <property type="match status" value="1"/>
</dbReference>
<feature type="domain" description="Helicase C-terminal" evidence="8">
    <location>
        <begin position="292"/>
        <end position="406"/>
    </location>
</feature>
<dbReference type="PANTHER" id="PTHR47959">
    <property type="entry name" value="ATP-DEPENDENT RNA HELICASE RHLE-RELATED"/>
    <property type="match status" value="1"/>
</dbReference>
<dbReference type="EMBL" id="MGAC01000041">
    <property type="protein sequence ID" value="OGK37441.1"/>
    <property type="molecule type" value="Genomic_DNA"/>
</dbReference>
<evidence type="ECO:0000256" key="4">
    <source>
        <dbReference type="ARBA" id="ARBA00022840"/>
    </source>
</evidence>
<dbReference type="InterPro" id="IPR011545">
    <property type="entry name" value="DEAD/DEAH_box_helicase_dom"/>
</dbReference>
<name>A0A1F7I230_9BACT</name>
<proteinExistence type="inferred from homology"/>
<feature type="region of interest" description="Disordered" evidence="6">
    <location>
        <begin position="1"/>
        <end position="34"/>
    </location>
</feature>
<evidence type="ECO:0000259" key="8">
    <source>
        <dbReference type="PROSITE" id="PS51194"/>
    </source>
</evidence>
<keyword evidence="2" id="KW-0378">Hydrolase</keyword>
<dbReference type="InterPro" id="IPR001650">
    <property type="entry name" value="Helicase_C-like"/>
</dbReference>
<dbReference type="InterPro" id="IPR050079">
    <property type="entry name" value="DEAD_box_RNA_helicase"/>
</dbReference>
<dbReference type="AlphaFoldDB" id="A0A1F7I230"/>
<dbReference type="Gene3D" id="3.40.50.300">
    <property type="entry name" value="P-loop containing nucleotide triphosphate hydrolases"/>
    <property type="match status" value="2"/>
</dbReference>
<dbReference type="Proteomes" id="UP000176803">
    <property type="component" value="Unassembled WGS sequence"/>
</dbReference>
<dbReference type="Pfam" id="PF00271">
    <property type="entry name" value="Helicase_C"/>
    <property type="match status" value="1"/>
</dbReference>